<proteinExistence type="predicted"/>
<evidence type="ECO:0000313" key="2">
    <source>
        <dbReference type="Proteomes" id="UP000199169"/>
    </source>
</evidence>
<dbReference type="InterPro" id="IPR016143">
    <property type="entry name" value="Citrate_synth-like_sm_a-sub"/>
</dbReference>
<name>A0A1A8XVH7_9PROT</name>
<sequence>MAARICCNSLGSVDPRVDLMREVCKDVLGELDLENGRLFRLAMALEKMAREDRSSTPALYRVG</sequence>
<evidence type="ECO:0000313" key="1">
    <source>
        <dbReference type="EMBL" id="SBT09030.1"/>
    </source>
</evidence>
<reference evidence="1 2" key="1">
    <citation type="submission" date="2016-06" db="EMBL/GenBank/DDBJ databases">
        <authorList>
            <person name="Kjaerup R.B."/>
            <person name="Dalgaard T.S."/>
            <person name="Juul-Madsen H.R."/>
        </authorList>
    </citation>
    <scope>NUCLEOTIDE SEQUENCE [LARGE SCALE GENOMIC DNA]</scope>
    <source>
        <strain evidence="1">3</strain>
    </source>
</reference>
<gene>
    <name evidence="1" type="ORF">ACCAA_660071</name>
</gene>
<dbReference type="AlphaFoldDB" id="A0A1A8XVH7"/>
<dbReference type="Proteomes" id="UP000199169">
    <property type="component" value="Unassembled WGS sequence"/>
</dbReference>
<accession>A0A1A8XVH7</accession>
<dbReference type="InterPro" id="IPR036969">
    <property type="entry name" value="Citrate_synthase_sf"/>
</dbReference>
<dbReference type="SUPFAM" id="SSF48256">
    <property type="entry name" value="Citrate synthase"/>
    <property type="match status" value="1"/>
</dbReference>
<dbReference type="STRING" id="1860102.ACCAA_660071"/>
<dbReference type="EMBL" id="FLQX01000145">
    <property type="protein sequence ID" value="SBT09030.1"/>
    <property type="molecule type" value="Genomic_DNA"/>
</dbReference>
<protein>
    <submittedName>
        <fullName evidence="1">Uncharacterized protein</fullName>
    </submittedName>
</protein>
<dbReference type="GO" id="GO:0046912">
    <property type="term" value="F:acyltransferase activity, acyl groups converted into alkyl on transfer"/>
    <property type="evidence" value="ECO:0007669"/>
    <property type="project" value="InterPro"/>
</dbReference>
<keyword evidence="2" id="KW-1185">Reference proteome</keyword>
<dbReference type="Gene3D" id="1.10.230.10">
    <property type="entry name" value="Cytochrome P450-Terp, domain 2"/>
    <property type="match status" value="1"/>
</dbReference>
<dbReference type="RefSeq" id="WP_186408606.1">
    <property type="nucleotide sequence ID" value="NZ_FLQX01000145.1"/>
</dbReference>
<organism evidence="1 2">
    <name type="scientific">Candidatus Accumulibacter aalborgensis</name>
    <dbReference type="NCBI Taxonomy" id="1860102"/>
    <lineage>
        <taxon>Bacteria</taxon>
        <taxon>Pseudomonadati</taxon>
        <taxon>Pseudomonadota</taxon>
        <taxon>Betaproteobacteria</taxon>
        <taxon>Candidatus Accumulibacter</taxon>
    </lineage>
</organism>